<dbReference type="PANTHER" id="PTHR39203">
    <property type="entry name" value="CYTOPLASMIC PROTEIN-RELATED"/>
    <property type="match status" value="1"/>
</dbReference>
<organism evidence="2 3">
    <name type="scientific">Agromyces seonyuensis</name>
    <dbReference type="NCBI Taxonomy" id="2662446"/>
    <lineage>
        <taxon>Bacteria</taxon>
        <taxon>Bacillati</taxon>
        <taxon>Actinomycetota</taxon>
        <taxon>Actinomycetes</taxon>
        <taxon>Micrococcales</taxon>
        <taxon>Microbacteriaceae</taxon>
        <taxon>Agromyces</taxon>
    </lineage>
</organism>
<dbReference type="EMBL" id="WSTA01000034">
    <property type="protein sequence ID" value="MWB98692.1"/>
    <property type="molecule type" value="Genomic_DNA"/>
</dbReference>
<dbReference type="SUPFAM" id="SSF88697">
    <property type="entry name" value="PUA domain-like"/>
    <property type="match status" value="1"/>
</dbReference>
<dbReference type="InterPro" id="IPR007374">
    <property type="entry name" value="ASCH_domain"/>
</dbReference>
<sequence length="150" mass="16917">MWEAYRAVFPDVATDAEPPSVECFGDHPELTDALLALVLDGSKRATASLALEFALDGQPLPRIGSHWIACDSTGAPRVVLRSTELRIGPFTSVDAAFAYDEAEDERTLESWRDGHRRYWTRVAAARGFEWTEALDVLFERFEAVWPPEYR</sequence>
<evidence type="ECO:0000313" key="2">
    <source>
        <dbReference type="EMBL" id="MWB98692.1"/>
    </source>
</evidence>
<dbReference type="Pfam" id="PF04266">
    <property type="entry name" value="ASCH"/>
    <property type="match status" value="1"/>
</dbReference>
<dbReference type="AlphaFoldDB" id="A0A6I4NZN2"/>
<name>A0A6I4NZN2_9MICO</name>
<feature type="domain" description="ASCH" evidence="1">
    <location>
        <begin position="23"/>
        <end position="145"/>
    </location>
</feature>
<gene>
    <name evidence="2" type="ORF">GB864_09040</name>
</gene>
<dbReference type="CDD" id="cd06553">
    <property type="entry name" value="ASCH_Ef3133_like"/>
    <property type="match status" value="1"/>
</dbReference>
<keyword evidence="3" id="KW-1185">Reference proteome</keyword>
<dbReference type="PANTHER" id="PTHR39203:SF1">
    <property type="entry name" value="CYTOPLASMIC PROTEIN"/>
    <property type="match status" value="1"/>
</dbReference>
<dbReference type="SMART" id="SM01022">
    <property type="entry name" value="ASCH"/>
    <property type="match status" value="1"/>
</dbReference>
<protein>
    <submittedName>
        <fullName evidence="2">ASCH domain-containing protein</fullName>
    </submittedName>
</protein>
<reference evidence="2 3" key="1">
    <citation type="submission" date="2019-12" db="EMBL/GenBank/DDBJ databases">
        <authorList>
            <person name="Kim Y.S."/>
        </authorList>
    </citation>
    <scope>NUCLEOTIDE SEQUENCE [LARGE SCALE GENOMIC DNA]</scope>
    <source>
        <strain evidence="2 3">MMS17-SY077</strain>
    </source>
</reference>
<dbReference type="PIRSF" id="PIRSF021320">
    <property type="entry name" value="DUF984"/>
    <property type="match status" value="1"/>
</dbReference>
<dbReference type="InterPro" id="IPR009326">
    <property type="entry name" value="DUF984"/>
</dbReference>
<comment type="caution">
    <text evidence="2">The sequence shown here is derived from an EMBL/GenBank/DDBJ whole genome shotgun (WGS) entry which is preliminary data.</text>
</comment>
<dbReference type="InterPro" id="IPR015947">
    <property type="entry name" value="PUA-like_sf"/>
</dbReference>
<evidence type="ECO:0000313" key="3">
    <source>
        <dbReference type="Proteomes" id="UP000438182"/>
    </source>
</evidence>
<proteinExistence type="predicted"/>
<evidence type="ECO:0000259" key="1">
    <source>
        <dbReference type="SMART" id="SM01022"/>
    </source>
</evidence>
<dbReference type="Proteomes" id="UP000438182">
    <property type="component" value="Unassembled WGS sequence"/>
</dbReference>
<dbReference type="Gene3D" id="3.10.400.10">
    <property type="entry name" value="Sulfate adenylyltransferase"/>
    <property type="match status" value="1"/>
</dbReference>
<accession>A0A6I4NZN2</accession>